<feature type="compositionally biased region" description="Basic and acidic residues" evidence="1">
    <location>
        <begin position="33"/>
        <end position="42"/>
    </location>
</feature>
<accession>Q2UZA4</accession>
<dbReference type="EMBL" id="AJ845083">
    <property type="protein sequence ID" value="CAI60000.1"/>
    <property type="molecule type" value="Genomic_DNA"/>
</dbReference>
<dbReference type="AlphaFoldDB" id="Q2UZA4"/>
<proteinExistence type="predicted"/>
<reference evidence="2" key="1">
    <citation type="submission" date="2005-02" db="EMBL/GenBank/DDBJ databases">
        <title>Comparison of the gene clusters for the biosynthesis of aminoglycoside antibiotics gentamicin (Micromonospora echinospora DSM 43036), fortimicin (Micromonospora olivasterospora DSM 43868), kanamycin (Streptomyces kanamyceticus DSM 40500) and istamycin (Streptomyces tenjimariensis ATCC 31603).</title>
        <authorList>
            <person name="Aboshanab K.M."/>
            <person name="Schmidt-Beissner H."/>
            <person name="Wehmeier U.F."/>
            <person name="Welzel K."/>
            <person name="Vente A."/>
            <person name="Piepersberg W."/>
        </authorList>
    </citation>
    <scope>NUCLEOTIDE SEQUENCE</scope>
    <source>
        <strain evidence="2">ATCC 31603</strain>
    </source>
</reference>
<sequence length="119" mass="13739">MRLTRWQRMTNARLTQLRRTTRTVPARAQARRAAREKTEAVAHAEAAAPARRPRRIARQRGPQRVQMSVRLLLEDDVRLDAALEKTGLYLQDGVTEALRLWFRKLKIPVLPVPEPSSHD</sequence>
<evidence type="ECO:0000256" key="1">
    <source>
        <dbReference type="SAM" id="MobiDB-lite"/>
    </source>
</evidence>
<organism evidence="2">
    <name type="scientific">Streptomyces tenjimariensis</name>
    <dbReference type="NCBI Taxonomy" id="29308"/>
    <lineage>
        <taxon>Bacteria</taxon>
        <taxon>Bacillati</taxon>
        <taxon>Actinomycetota</taxon>
        <taxon>Actinomycetes</taxon>
        <taxon>Kitasatosporales</taxon>
        <taxon>Streptomycetaceae</taxon>
        <taxon>Streptomyces</taxon>
    </lineage>
</organism>
<protein>
    <submittedName>
        <fullName evidence="2">Uncharacterized protein</fullName>
    </submittedName>
</protein>
<name>Q2UZA4_9ACTN</name>
<feature type="region of interest" description="Disordered" evidence="1">
    <location>
        <begin position="32"/>
        <end position="61"/>
    </location>
</feature>
<evidence type="ECO:0000313" key="2">
    <source>
        <dbReference type="EMBL" id="CAI60000.1"/>
    </source>
</evidence>